<reference evidence="1 2" key="1">
    <citation type="journal article" name="Front. Microbiol.">
        <title>Sugar Metabolism of the First Thermophilic Planctomycete Thermogutta terrifontis: Comparative Genomic and Transcriptomic Approaches.</title>
        <authorList>
            <person name="Elcheninov A.G."/>
            <person name="Menzel P."/>
            <person name="Gudbergsdottir S.R."/>
            <person name="Slesarev A.I."/>
            <person name="Kadnikov V.V."/>
            <person name="Krogh A."/>
            <person name="Bonch-Osmolovskaya E.A."/>
            <person name="Peng X."/>
            <person name="Kublanov I.V."/>
        </authorList>
    </citation>
    <scope>NUCLEOTIDE SEQUENCE [LARGE SCALE GENOMIC DNA]</scope>
    <source>
        <strain evidence="1 2">R1</strain>
    </source>
</reference>
<evidence type="ECO:0000313" key="2">
    <source>
        <dbReference type="Proteomes" id="UP000215086"/>
    </source>
</evidence>
<accession>A0A286RH50</accession>
<dbReference type="KEGG" id="ttf:THTE_2675"/>
<dbReference type="AlphaFoldDB" id="A0A286RH50"/>
<organism evidence="1 2">
    <name type="scientific">Thermogutta terrifontis</name>
    <dbReference type="NCBI Taxonomy" id="1331910"/>
    <lineage>
        <taxon>Bacteria</taxon>
        <taxon>Pseudomonadati</taxon>
        <taxon>Planctomycetota</taxon>
        <taxon>Planctomycetia</taxon>
        <taxon>Pirellulales</taxon>
        <taxon>Thermoguttaceae</taxon>
        <taxon>Thermogutta</taxon>
    </lineage>
</organism>
<evidence type="ECO:0000313" key="1">
    <source>
        <dbReference type="EMBL" id="ASV75277.1"/>
    </source>
</evidence>
<dbReference type="EMBL" id="CP018477">
    <property type="protein sequence ID" value="ASV75277.1"/>
    <property type="molecule type" value="Genomic_DNA"/>
</dbReference>
<name>A0A286RH50_9BACT</name>
<gene>
    <name evidence="1" type="ORF">THTE_2675</name>
</gene>
<protein>
    <submittedName>
        <fullName evidence="1">Uncharacterized protein</fullName>
    </submittedName>
</protein>
<sequence>MTILLLLSIPTMLFALEDGLVAYTRLPPVFSQVTTWILARITVAGPV</sequence>
<proteinExistence type="predicted"/>
<keyword evidence="2" id="KW-1185">Reference proteome</keyword>
<dbReference type="Proteomes" id="UP000215086">
    <property type="component" value="Chromosome"/>
</dbReference>